<organism evidence="3 4">
    <name type="scientific">Candidula unifasciata</name>
    <dbReference type="NCBI Taxonomy" id="100452"/>
    <lineage>
        <taxon>Eukaryota</taxon>
        <taxon>Metazoa</taxon>
        <taxon>Spiralia</taxon>
        <taxon>Lophotrochozoa</taxon>
        <taxon>Mollusca</taxon>
        <taxon>Gastropoda</taxon>
        <taxon>Heterobranchia</taxon>
        <taxon>Euthyneura</taxon>
        <taxon>Panpulmonata</taxon>
        <taxon>Eupulmonata</taxon>
        <taxon>Stylommatophora</taxon>
        <taxon>Helicina</taxon>
        <taxon>Helicoidea</taxon>
        <taxon>Geomitridae</taxon>
        <taxon>Candidula</taxon>
    </lineage>
</organism>
<protein>
    <recommendedName>
        <fullName evidence="2">F-box domain-containing protein</fullName>
    </recommendedName>
</protein>
<dbReference type="InterPro" id="IPR001810">
    <property type="entry name" value="F-box_dom"/>
</dbReference>
<dbReference type="EMBL" id="CAJHNH020000001">
    <property type="protein sequence ID" value="CAG5114493.1"/>
    <property type="molecule type" value="Genomic_DNA"/>
</dbReference>
<comment type="caution">
    <text evidence="3">The sequence shown here is derived from an EMBL/GenBank/DDBJ whole genome shotgun (WGS) entry which is preliminary data.</text>
</comment>
<proteinExistence type="predicted"/>
<dbReference type="SMART" id="SM00256">
    <property type="entry name" value="FBOX"/>
    <property type="match status" value="1"/>
</dbReference>
<accession>A0A8S3YBB9</accession>
<evidence type="ECO:0000256" key="1">
    <source>
        <dbReference type="SAM" id="MobiDB-lite"/>
    </source>
</evidence>
<dbReference type="OrthoDB" id="3219396at2759"/>
<dbReference type="Gene3D" id="1.20.1280.50">
    <property type="match status" value="1"/>
</dbReference>
<feature type="compositionally biased region" description="Low complexity" evidence="1">
    <location>
        <begin position="204"/>
        <end position="214"/>
    </location>
</feature>
<name>A0A8S3YBB9_9EUPU</name>
<evidence type="ECO:0000259" key="2">
    <source>
        <dbReference type="PROSITE" id="PS50181"/>
    </source>
</evidence>
<dbReference type="SUPFAM" id="SSF81383">
    <property type="entry name" value="F-box domain"/>
    <property type="match status" value="1"/>
</dbReference>
<evidence type="ECO:0000313" key="4">
    <source>
        <dbReference type="Proteomes" id="UP000678393"/>
    </source>
</evidence>
<dbReference type="InterPro" id="IPR036047">
    <property type="entry name" value="F-box-like_dom_sf"/>
</dbReference>
<dbReference type="AlphaFoldDB" id="A0A8S3YBB9"/>
<dbReference type="Pfam" id="PF12937">
    <property type="entry name" value="F-box-like"/>
    <property type="match status" value="1"/>
</dbReference>
<reference evidence="3" key="1">
    <citation type="submission" date="2021-04" db="EMBL/GenBank/DDBJ databases">
        <authorList>
            <consortium name="Molecular Ecology Group"/>
        </authorList>
    </citation>
    <scope>NUCLEOTIDE SEQUENCE</scope>
</reference>
<dbReference type="PROSITE" id="PS50181">
    <property type="entry name" value="FBOX"/>
    <property type="match status" value="1"/>
</dbReference>
<feature type="region of interest" description="Disordered" evidence="1">
    <location>
        <begin position="202"/>
        <end position="223"/>
    </location>
</feature>
<dbReference type="Proteomes" id="UP000678393">
    <property type="component" value="Unassembled WGS sequence"/>
</dbReference>
<feature type="domain" description="F-box" evidence="2">
    <location>
        <begin position="100"/>
        <end position="146"/>
    </location>
</feature>
<evidence type="ECO:0000313" key="3">
    <source>
        <dbReference type="EMBL" id="CAG5114493.1"/>
    </source>
</evidence>
<keyword evidence="4" id="KW-1185">Reference proteome</keyword>
<sequence>MPDNIISQRWHCPEGYLYFRQEVADPPSKDYFQLIVTSDKTVSFKVWNVTPPFKATARRGPIAFQSTFEHFSTDVTIRDAIQSRLRGELEFLDNLLEGKFNYLDQLDTQLQLYIVSFLDVCSTLRLSATSRHFHQLCEDNSIWKRHFLSSNLPYFVTPGLMDIVDKKGWKAFYIIVNRIAQSTDEIGTRFLLQKAPPTCLGHRSSSQIASSSSSPKVQSKTTI</sequence>
<gene>
    <name evidence="3" type="ORF">CUNI_LOCUS51</name>
</gene>